<proteinExistence type="predicted"/>
<keyword evidence="1" id="KW-0732">Signal</keyword>
<name>A0ABV8U3E9_9ACTN</name>
<feature type="signal peptide" evidence="1">
    <location>
        <begin position="1"/>
        <end position="17"/>
    </location>
</feature>
<gene>
    <name evidence="2" type="ORF">ACFPET_20825</name>
</gene>
<evidence type="ECO:0000313" key="3">
    <source>
        <dbReference type="Proteomes" id="UP001595823"/>
    </source>
</evidence>
<dbReference type="EMBL" id="JBHSDK010000047">
    <property type="protein sequence ID" value="MFC4337644.1"/>
    <property type="molecule type" value="Genomic_DNA"/>
</dbReference>
<dbReference type="RefSeq" id="WP_380624842.1">
    <property type="nucleotide sequence ID" value="NZ_JBHSDK010000047.1"/>
</dbReference>
<reference evidence="3" key="1">
    <citation type="journal article" date="2019" name="Int. J. Syst. Evol. Microbiol.">
        <title>The Global Catalogue of Microorganisms (GCM) 10K type strain sequencing project: providing services to taxonomists for standard genome sequencing and annotation.</title>
        <authorList>
            <consortium name="The Broad Institute Genomics Platform"/>
            <consortium name="The Broad Institute Genome Sequencing Center for Infectious Disease"/>
            <person name="Wu L."/>
            <person name="Ma J."/>
        </authorList>
    </citation>
    <scope>NUCLEOTIDE SEQUENCE [LARGE SCALE GENOMIC DNA]</scope>
    <source>
        <strain evidence="3">IBRC-M 10908</strain>
    </source>
</reference>
<evidence type="ECO:0000256" key="1">
    <source>
        <dbReference type="SAM" id="SignalP"/>
    </source>
</evidence>
<protein>
    <submittedName>
        <fullName evidence="2">Uncharacterized protein</fullName>
    </submittedName>
</protein>
<evidence type="ECO:0000313" key="2">
    <source>
        <dbReference type="EMBL" id="MFC4337644.1"/>
    </source>
</evidence>
<dbReference type="Proteomes" id="UP001595823">
    <property type="component" value="Unassembled WGS sequence"/>
</dbReference>
<keyword evidence="3" id="KW-1185">Reference proteome</keyword>
<feature type="chain" id="PRO_5046124096" evidence="1">
    <location>
        <begin position="18"/>
        <end position="157"/>
    </location>
</feature>
<sequence length="157" mass="16931">MAALLVLLVAVGQPVQATELQEKPQEEANDSATSPFTNGAKLRTDVWIKTKIVGTPEFPWKTKVVIEGGSKPAAGHDWVQNTTSFQSYGVASSVTEFGQTSSEVSETWRNDAGQRGSFQSGAFTINWRTMYVEGHVSGSAFYNGQTVHSSAQTSILT</sequence>
<organism evidence="2 3">
    <name type="scientific">Salininema proteolyticum</name>
    <dbReference type="NCBI Taxonomy" id="1607685"/>
    <lineage>
        <taxon>Bacteria</taxon>
        <taxon>Bacillati</taxon>
        <taxon>Actinomycetota</taxon>
        <taxon>Actinomycetes</taxon>
        <taxon>Glycomycetales</taxon>
        <taxon>Glycomycetaceae</taxon>
        <taxon>Salininema</taxon>
    </lineage>
</organism>
<accession>A0ABV8U3E9</accession>
<comment type="caution">
    <text evidence="2">The sequence shown here is derived from an EMBL/GenBank/DDBJ whole genome shotgun (WGS) entry which is preliminary data.</text>
</comment>